<keyword evidence="4" id="KW-0689">Ribosomal protein</keyword>
<evidence type="ECO:0000313" key="10">
    <source>
        <dbReference type="Proteomes" id="UP000007648"/>
    </source>
</evidence>
<evidence type="ECO:0000256" key="4">
    <source>
        <dbReference type="ARBA" id="ARBA00022980"/>
    </source>
</evidence>
<reference evidence="9" key="2">
    <citation type="submission" date="2025-08" db="UniProtKB">
        <authorList>
            <consortium name="Ensembl"/>
        </authorList>
    </citation>
    <scope>IDENTIFICATION</scope>
</reference>
<dbReference type="AlphaFoldDB" id="A0A7N4NKL1"/>
<evidence type="ECO:0000256" key="1">
    <source>
        <dbReference type="ARBA" id="ARBA00004173"/>
    </source>
</evidence>
<dbReference type="InParanoid" id="A0A7N4NKL1"/>
<keyword evidence="10" id="KW-1185">Reference proteome</keyword>
<dbReference type="PANTHER" id="PTHR13409">
    <property type="entry name" value="MITOCHONDRIAL 39S RIBOSOMAL PROTEIN L51"/>
    <property type="match status" value="1"/>
</dbReference>
<dbReference type="RefSeq" id="XP_003771261.2">
    <property type="nucleotide sequence ID" value="XM_003771213.4"/>
</dbReference>
<dbReference type="GeneTree" id="ENSGT00390000018821"/>
<dbReference type="Pfam" id="PF10244">
    <property type="entry name" value="MRP-L51"/>
    <property type="match status" value="1"/>
</dbReference>
<evidence type="ECO:0000313" key="9">
    <source>
        <dbReference type="Ensembl" id="ENSSHAP00000024451.1"/>
    </source>
</evidence>
<evidence type="ECO:0000256" key="6">
    <source>
        <dbReference type="ARBA" id="ARBA00023274"/>
    </source>
</evidence>
<sequence length="181" mass="20992">MTQANRGVPTNGKRVADLSRELERPALPSRGGLWDVVLAFPEFWATPDRRVWLMAWSLTRWAGDTLWRCAAGAARSFSLGVPKTVPVKTALPPLKVVDRWNEKRSLFGVYDNIGILGNFERHPKNLIKGPKWLQGWKGNELQRCIRKKKMVGDRMFVQDLHNLNKRIKYLYKQFNRKGKHR</sequence>
<accession>A0A7N4NKL1</accession>
<dbReference type="KEGG" id="shr:100934454"/>
<keyword evidence="3" id="KW-0809">Transit peptide</keyword>
<comment type="subcellular location">
    <subcellularLocation>
        <location evidence="1">Mitochondrion</location>
    </subcellularLocation>
</comment>
<dbReference type="GO" id="GO:0003735">
    <property type="term" value="F:structural constituent of ribosome"/>
    <property type="evidence" value="ECO:0007669"/>
    <property type="project" value="Ensembl"/>
</dbReference>
<gene>
    <name evidence="9" type="primary">MRPL51</name>
</gene>
<dbReference type="Proteomes" id="UP000007648">
    <property type="component" value="Unassembled WGS sequence"/>
</dbReference>
<dbReference type="Ensembl" id="ENSSHAT00000025708.1">
    <property type="protein sequence ID" value="ENSSHAP00000024451.1"/>
    <property type="gene ID" value="ENSSHAG00000029190.1"/>
</dbReference>
<evidence type="ECO:0000256" key="2">
    <source>
        <dbReference type="ARBA" id="ARBA00010972"/>
    </source>
</evidence>
<reference evidence="9 10" key="1">
    <citation type="journal article" date="2011" name="Proc. Natl. Acad. Sci. U.S.A.">
        <title>Genetic diversity and population structure of the endangered marsupial Sarcophilus harrisii (Tasmanian devil).</title>
        <authorList>
            <person name="Miller W."/>
            <person name="Hayes V.M."/>
            <person name="Ratan A."/>
            <person name="Petersen D.C."/>
            <person name="Wittekindt N.E."/>
            <person name="Miller J."/>
            <person name="Walenz B."/>
            <person name="Knight J."/>
            <person name="Qi J."/>
            <person name="Zhao F."/>
            <person name="Wang Q."/>
            <person name="Bedoya-Reina O.C."/>
            <person name="Katiyar N."/>
            <person name="Tomsho L.P."/>
            <person name="Kasson L.M."/>
            <person name="Hardie R.A."/>
            <person name="Woodbridge P."/>
            <person name="Tindall E.A."/>
            <person name="Bertelsen M.F."/>
            <person name="Dixon D."/>
            <person name="Pyecroft S."/>
            <person name="Helgen K.M."/>
            <person name="Lesk A.M."/>
            <person name="Pringle T.H."/>
            <person name="Patterson N."/>
            <person name="Zhang Y."/>
            <person name="Kreiss A."/>
            <person name="Woods G.M."/>
            <person name="Jones M.E."/>
            <person name="Schuster S.C."/>
        </authorList>
    </citation>
    <scope>NUCLEOTIDE SEQUENCE [LARGE SCALE GENOMIC DNA]</scope>
</reference>
<dbReference type="GO" id="GO:0006412">
    <property type="term" value="P:translation"/>
    <property type="evidence" value="ECO:0007669"/>
    <property type="project" value="Ensembl"/>
</dbReference>
<dbReference type="PANTHER" id="PTHR13409:SF0">
    <property type="entry name" value="LARGE RIBOSOMAL SUBUNIT PROTEIN ML51"/>
    <property type="match status" value="1"/>
</dbReference>
<evidence type="ECO:0000256" key="7">
    <source>
        <dbReference type="ARBA" id="ARBA00035182"/>
    </source>
</evidence>
<evidence type="ECO:0000256" key="5">
    <source>
        <dbReference type="ARBA" id="ARBA00023128"/>
    </source>
</evidence>
<dbReference type="InterPro" id="IPR019373">
    <property type="entry name" value="Ribosomal_mL51"/>
</dbReference>
<keyword evidence="5" id="KW-0496">Mitochondrion</keyword>
<name>A0A7N4NKL1_SARHA</name>
<keyword evidence="6" id="KW-0687">Ribonucleoprotein</keyword>
<dbReference type="GeneID" id="100934454"/>
<organism evidence="9 10">
    <name type="scientific">Sarcophilus harrisii</name>
    <name type="common">Tasmanian devil</name>
    <name type="synonym">Sarcophilus laniarius</name>
    <dbReference type="NCBI Taxonomy" id="9305"/>
    <lineage>
        <taxon>Eukaryota</taxon>
        <taxon>Metazoa</taxon>
        <taxon>Chordata</taxon>
        <taxon>Craniata</taxon>
        <taxon>Vertebrata</taxon>
        <taxon>Euteleostomi</taxon>
        <taxon>Mammalia</taxon>
        <taxon>Metatheria</taxon>
        <taxon>Dasyuromorphia</taxon>
        <taxon>Dasyuridae</taxon>
        <taxon>Sarcophilus</taxon>
    </lineage>
</organism>
<dbReference type="CTD" id="51258"/>
<dbReference type="OrthoDB" id="10059330at2759"/>
<evidence type="ECO:0000256" key="3">
    <source>
        <dbReference type="ARBA" id="ARBA00022946"/>
    </source>
</evidence>
<protein>
    <recommendedName>
        <fullName evidence="7">Large ribosomal subunit protein mL51</fullName>
    </recommendedName>
    <alternativeName>
        <fullName evidence="8">39S ribosomal protein L51, mitochondrial</fullName>
    </alternativeName>
</protein>
<reference evidence="9" key="3">
    <citation type="submission" date="2025-09" db="UniProtKB">
        <authorList>
            <consortium name="Ensembl"/>
        </authorList>
    </citation>
    <scope>IDENTIFICATION</scope>
</reference>
<evidence type="ECO:0000256" key="8">
    <source>
        <dbReference type="ARBA" id="ARBA00035419"/>
    </source>
</evidence>
<dbReference type="FunCoup" id="A0A7N4NKL1">
    <property type="interactions" value="780"/>
</dbReference>
<dbReference type="GO" id="GO:0005762">
    <property type="term" value="C:mitochondrial large ribosomal subunit"/>
    <property type="evidence" value="ECO:0007669"/>
    <property type="project" value="Ensembl"/>
</dbReference>
<proteinExistence type="inferred from homology"/>
<comment type="similarity">
    <text evidence="2">Belongs to the mitochondrion-specific ribosomal protein mL51 family.</text>
</comment>